<gene>
    <name evidence="1" type="ORF">MPRG_25170</name>
</gene>
<evidence type="ECO:0000313" key="2">
    <source>
        <dbReference type="Proteomes" id="UP000465240"/>
    </source>
</evidence>
<sequence>MPHSNTIVPQPKCIERTVIAGDGARLAVRDYGQRQPLHTVVLLHGLCLTQDSWAI</sequence>
<organism evidence="1 2">
    <name type="scientific">Mycobacterium paragordonae</name>
    <dbReference type="NCBI Taxonomy" id="1389713"/>
    <lineage>
        <taxon>Bacteria</taxon>
        <taxon>Bacillati</taxon>
        <taxon>Actinomycetota</taxon>
        <taxon>Actinomycetes</taxon>
        <taxon>Mycobacteriales</taxon>
        <taxon>Mycobacteriaceae</taxon>
        <taxon>Mycobacterium</taxon>
    </lineage>
</organism>
<evidence type="ECO:0000313" key="1">
    <source>
        <dbReference type="EMBL" id="GFG79241.1"/>
    </source>
</evidence>
<reference evidence="1 2" key="1">
    <citation type="journal article" date="2019" name="Emerg. Microbes Infect.">
        <title>Comprehensive subspecies identification of 175 nontuberculous mycobacteria species based on 7547 genomic profiles.</title>
        <authorList>
            <person name="Matsumoto Y."/>
            <person name="Kinjo T."/>
            <person name="Motooka D."/>
            <person name="Nabeya D."/>
            <person name="Jung N."/>
            <person name="Uechi K."/>
            <person name="Horii T."/>
            <person name="Iida T."/>
            <person name="Fujita J."/>
            <person name="Nakamura S."/>
        </authorList>
    </citation>
    <scope>NUCLEOTIDE SEQUENCE [LARGE SCALE GENOMIC DNA]</scope>
    <source>
        <strain evidence="1 2">JCM 18565</strain>
    </source>
</reference>
<dbReference type="Proteomes" id="UP000465240">
    <property type="component" value="Unassembled WGS sequence"/>
</dbReference>
<dbReference type="SUPFAM" id="SSF53474">
    <property type="entry name" value="alpha/beta-Hydrolases"/>
    <property type="match status" value="1"/>
</dbReference>
<dbReference type="EMBL" id="BLKX01000001">
    <property type="protein sequence ID" value="GFG79241.1"/>
    <property type="molecule type" value="Genomic_DNA"/>
</dbReference>
<proteinExistence type="predicted"/>
<keyword evidence="2" id="KW-1185">Reference proteome</keyword>
<protein>
    <recommendedName>
        <fullName evidence="3">Alpha/beta hydrolase</fullName>
    </recommendedName>
</protein>
<evidence type="ECO:0008006" key="3">
    <source>
        <dbReference type="Google" id="ProtNLM"/>
    </source>
</evidence>
<accession>A0ABQ1C463</accession>
<dbReference type="Gene3D" id="3.40.50.1820">
    <property type="entry name" value="alpha/beta hydrolase"/>
    <property type="match status" value="1"/>
</dbReference>
<comment type="caution">
    <text evidence="1">The sequence shown here is derived from an EMBL/GenBank/DDBJ whole genome shotgun (WGS) entry which is preliminary data.</text>
</comment>
<dbReference type="InterPro" id="IPR029058">
    <property type="entry name" value="AB_hydrolase_fold"/>
</dbReference>
<name>A0ABQ1C463_9MYCO</name>